<sequence>MKFIFEIIITTIIIFFLWNILKRMFFASFYKFPKPDNPQKSSAEESKKNLDSRINWDAETVDYEEIKENNETKK</sequence>
<dbReference type="EMBL" id="JSYL01000013">
    <property type="protein sequence ID" value="KIA87912.1"/>
    <property type="molecule type" value="Genomic_DNA"/>
</dbReference>
<name>A0A0C1F441_9FLAO</name>
<dbReference type="OrthoDB" id="1265145at2"/>
<evidence type="ECO:0000313" key="2">
    <source>
        <dbReference type="EMBL" id="KIA87912.1"/>
    </source>
</evidence>
<evidence type="ECO:0000256" key="1">
    <source>
        <dbReference type="SAM" id="Phobius"/>
    </source>
</evidence>
<protein>
    <submittedName>
        <fullName evidence="2">AraC family transcriptional regulator</fullName>
    </submittedName>
</protein>
<evidence type="ECO:0000313" key="3">
    <source>
        <dbReference type="Proteomes" id="UP000031473"/>
    </source>
</evidence>
<reference evidence="2 3" key="1">
    <citation type="submission" date="2014-10" db="EMBL/GenBank/DDBJ databases">
        <title>Kaistella jeonii genome.</title>
        <authorList>
            <person name="Clayton J.T."/>
            <person name="Newman J.D."/>
        </authorList>
    </citation>
    <scope>NUCLEOTIDE SEQUENCE [LARGE SCALE GENOMIC DNA]</scope>
    <source>
        <strain evidence="2 3">DSM 17048</strain>
    </source>
</reference>
<dbReference type="AlphaFoldDB" id="A0A0C1F441"/>
<keyword evidence="1" id="KW-0812">Transmembrane</keyword>
<proteinExistence type="predicted"/>
<keyword evidence="3" id="KW-1185">Reference proteome</keyword>
<gene>
    <name evidence="2" type="ORF">OA86_13415</name>
</gene>
<feature type="transmembrane region" description="Helical" evidence="1">
    <location>
        <begin position="7"/>
        <end position="30"/>
    </location>
</feature>
<accession>A0A0C1F441</accession>
<keyword evidence="1" id="KW-0472">Membrane</keyword>
<keyword evidence="1" id="KW-1133">Transmembrane helix</keyword>
<organism evidence="2 3">
    <name type="scientific">Kaistella jeonii</name>
    <dbReference type="NCBI Taxonomy" id="266749"/>
    <lineage>
        <taxon>Bacteria</taxon>
        <taxon>Pseudomonadati</taxon>
        <taxon>Bacteroidota</taxon>
        <taxon>Flavobacteriia</taxon>
        <taxon>Flavobacteriales</taxon>
        <taxon>Weeksellaceae</taxon>
        <taxon>Chryseobacterium group</taxon>
        <taxon>Kaistella</taxon>
    </lineage>
</organism>
<dbReference type="STRING" id="266749.SAMN05421876_11434"/>
<dbReference type="Proteomes" id="UP000031473">
    <property type="component" value="Unassembled WGS sequence"/>
</dbReference>
<comment type="caution">
    <text evidence="2">The sequence shown here is derived from an EMBL/GenBank/DDBJ whole genome shotgun (WGS) entry which is preliminary data.</text>
</comment>
<dbReference type="RefSeq" id="WP_039354313.1">
    <property type="nucleotide sequence ID" value="NZ_JSYL01000013.1"/>
</dbReference>